<comment type="caution">
    <text evidence="1">The sequence shown here is derived from an EMBL/GenBank/DDBJ whole genome shotgun (WGS) entry which is preliminary data.</text>
</comment>
<accession>A0ABD7SFK1</accession>
<dbReference type="AlphaFoldDB" id="A0ABD7SFK1"/>
<protein>
    <submittedName>
        <fullName evidence="1">Acid phosphatase</fullName>
    </submittedName>
</protein>
<dbReference type="EMBL" id="VOCK01000001">
    <property type="protein sequence ID" value="TWQ57567.1"/>
    <property type="molecule type" value="Genomic_DNA"/>
</dbReference>
<evidence type="ECO:0000313" key="1">
    <source>
        <dbReference type="EMBL" id="TWQ57567.1"/>
    </source>
</evidence>
<reference evidence="2" key="1">
    <citation type="journal article" date="2020" name="Phytopathology">
        <title>Genomic acquisitions in emerging populations of Xanthomonas vasicola pv. vasculorum infecting corn in the U.S. and Argentina.</title>
        <authorList>
            <person name="Perez-Quintero A.L."/>
        </authorList>
    </citation>
    <scope>NUCLEOTIDE SEQUENCE [LARGE SCALE GENOMIC DNA]</scope>
    <source>
        <strain evidence="2">Xvh-L</strain>
    </source>
</reference>
<gene>
    <name evidence="1" type="ORF">FQK01_01140</name>
</gene>
<sequence>MQRKPQIEAGLRAEIDHLLEQSAQIFRAGTLAESLALGCRSWR</sequence>
<evidence type="ECO:0000313" key="2">
    <source>
        <dbReference type="Proteomes" id="UP000320455"/>
    </source>
</evidence>
<organism evidence="1 2">
    <name type="scientific">Xanthomonas vasicola</name>
    <dbReference type="NCBI Taxonomy" id="56459"/>
    <lineage>
        <taxon>Bacteria</taxon>
        <taxon>Pseudomonadati</taxon>
        <taxon>Pseudomonadota</taxon>
        <taxon>Gammaproteobacteria</taxon>
        <taxon>Lysobacterales</taxon>
        <taxon>Lysobacteraceae</taxon>
        <taxon>Xanthomonas</taxon>
    </lineage>
</organism>
<dbReference type="Proteomes" id="UP000320455">
    <property type="component" value="Unassembled WGS sequence"/>
</dbReference>
<name>A0ABD7SFK1_XANVA</name>
<proteinExistence type="predicted"/>
<keyword evidence="2" id="KW-1185">Reference proteome</keyword>